<name>A0ABW4JJ08_9BACL</name>
<feature type="non-terminal residue" evidence="1">
    <location>
        <position position="205"/>
    </location>
</feature>
<dbReference type="Gene3D" id="3.50.30.50">
    <property type="entry name" value="Putative cyclase"/>
    <property type="match status" value="1"/>
</dbReference>
<dbReference type="PANTHER" id="PTHR31118:SF12">
    <property type="entry name" value="CYCLASE-LIKE PROTEIN 2"/>
    <property type="match status" value="1"/>
</dbReference>
<organism evidence="1 2">
    <name type="scientific">Alicyclobacillus fodiniaquatilis</name>
    <dbReference type="NCBI Taxonomy" id="1661150"/>
    <lineage>
        <taxon>Bacteria</taxon>
        <taxon>Bacillati</taxon>
        <taxon>Bacillota</taxon>
        <taxon>Bacilli</taxon>
        <taxon>Bacillales</taxon>
        <taxon>Alicyclobacillaceae</taxon>
        <taxon>Alicyclobacillus</taxon>
    </lineage>
</organism>
<evidence type="ECO:0000313" key="1">
    <source>
        <dbReference type="EMBL" id="MFD1675455.1"/>
    </source>
</evidence>
<proteinExistence type="predicted"/>
<dbReference type="Proteomes" id="UP001597079">
    <property type="component" value="Unassembled WGS sequence"/>
</dbReference>
<reference evidence="2" key="1">
    <citation type="journal article" date="2019" name="Int. J. Syst. Evol. Microbiol.">
        <title>The Global Catalogue of Microorganisms (GCM) 10K type strain sequencing project: providing services to taxonomists for standard genome sequencing and annotation.</title>
        <authorList>
            <consortium name="The Broad Institute Genomics Platform"/>
            <consortium name="The Broad Institute Genome Sequencing Center for Infectious Disease"/>
            <person name="Wu L."/>
            <person name="Ma J."/>
        </authorList>
    </citation>
    <scope>NUCLEOTIDE SEQUENCE [LARGE SCALE GENOMIC DNA]</scope>
    <source>
        <strain evidence="2">CGMCC 1.12286</strain>
    </source>
</reference>
<keyword evidence="1" id="KW-0378">Hydrolase</keyword>
<accession>A0ABW4JJ08</accession>
<dbReference type="SUPFAM" id="SSF102198">
    <property type="entry name" value="Putative cyclase"/>
    <property type="match status" value="1"/>
</dbReference>
<keyword evidence="2" id="KW-1185">Reference proteome</keyword>
<sequence length="205" mass="22680">MKIYDVSMLIDTDMQVYKNKDEKRPSFETTSDFTTGSSHETRIHMDAHTGTHIDAPLHMLEQGETIESVHIEQLVGDCRVLDLTNVEDGITRADLEAHAPQKGEFLLLKTKNSWDESFNFNFIYVAQDGAEYLADIGIAGVAIDGLGIERSQPGHETHKALLAKNIVIIEGLRLKDVPTGTYFMVAAPLKMTGIDAAPARVLLLD</sequence>
<dbReference type="InterPro" id="IPR037175">
    <property type="entry name" value="KFase_sf"/>
</dbReference>
<protein>
    <submittedName>
        <fullName evidence="1">Cyclase family protein</fullName>
        <ecNumber evidence="1">3.5.-.-</ecNumber>
    </submittedName>
</protein>
<dbReference type="Pfam" id="PF04199">
    <property type="entry name" value="Cyclase"/>
    <property type="match status" value="1"/>
</dbReference>
<dbReference type="EMBL" id="JBHUCX010000028">
    <property type="protein sequence ID" value="MFD1675455.1"/>
    <property type="molecule type" value="Genomic_DNA"/>
</dbReference>
<dbReference type="InterPro" id="IPR007325">
    <property type="entry name" value="KFase/CYL"/>
</dbReference>
<comment type="caution">
    <text evidence="1">The sequence shown here is derived from an EMBL/GenBank/DDBJ whole genome shotgun (WGS) entry which is preliminary data.</text>
</comment>
<evidence type="ECO:0000313" key="2">
    <source>
        <dbReference type="Proteomes" id="UP001597079"/>
    </source>
</evidence>
<dbReference type="GO" id="GO:0016787">
    <property type="term" value="F:hydrolase activity"/>
    <property type="evidence" value="ECO:0007669"/>
    <property type="project" value="UniProtKB-KW"/>
</dbReference>
<gene>
    <name evidence="1" type="ORF">ACFSB2_12205</name>
</gene>
<dbReference type="RefSeq" id="WP_377943326.1">
    <property type="nucleotide sequence ID" value="NZ_JBHUCX010000028.1"/>
</dbReference>
<dbReference type="EC" id="3.5.-.-" evidence="1"/>
<dbReference type="PANTHER" id="PTHR31118">
    <property type="entry name" value="CYCLASE-LIKE PROTEIN 2"/>
    <property type="match status" value="1"/>
</dbReference>